<dbReference type="Pfam" id="PF00725">
    <property type="entry name" value="3HCDH"/>
    <property type="match status" value="1"/>
</dbReference>
<protein>
    <submittedName>
        <fullName evidence="4">3-hydroxybutyryl-CoA dehydrogenase</fullName>
        <ecNumber evidence="4">1.1.1.157</ecNumber>
    </submittedName>
</protein>
<organism evidence="4 5">
    <name type="scientific">Blastochloris viridis</name>
    <name type="common">Rhodopseudomonas viridis</name>
    <dbReference type="NCBI Taxonomy" id="1079"/>
    <lineage>
        <taxon>Bacteria</taxon>
        <taxon>Pseudomonadati</taxon>
        <taxon>Pseudomonadota</taxon>
        <taxon>Alphaproteobacteria</taxon>
        <taxon>Hyphomicrobiales</taxon>
        <taxon>Blastochloridaceae</taxon>
        <taxon>Blastochloris</taxon>
    </lineage>
</organism>
<dbReference type="Proteomes" id="UP000065734">
    <property type="component" value="Chromosome I"/>
</dbReference>
<feature type="domain" description="3-hydroxyacyl-CoA dehydrogenase C-terminal" evidence="2">
    <location>
        <begin position="186"/>
        <end position="261"/>
    </location>
</feature>
<feature type="domain" description="3-hydroxyacyl-CoA dehydrogenase NAD binding" evidence="3">
    <location>
        <begin position="6"/>
        <end position="183"/>
    </location>
</feature>
<dbReference type="InterPro" id="IPR006108">
    <property type="entry name" value="3HC_DH_C"/>
</dbReference>
<evidence type="ECO:0000259" key="2">
    <source>
        <dbReference type="Pfam" id="PF00725"/>
    </source>
</evidence>
<keyword evidence="5" id="KW-1185">Reference proteome</keyword>
<accession>A0A0N7IU83</accession>
<dbReference type="InterPro" id="IPR006176">
    <property type="entry name" value="3-OHacyl-CoA_DH_NAD-bd"/>
</dbReference>
<dbReference type="Gene3D" id="1.10.1040.50">
    <property type="match status" value="1"/>
</dbReference>
<evidence type="ECO:0000256" key="1">
    <source>
        <dbReference type="ARBA" id="ARBA00023002"/>
    </source>
</evidence>
<keyword evidence="1 4" id="KW-0560">Oxidoreductase</keyword>
<reference evidence="5" key="1">
    <citation type="journal article" date="2016" name="Genome Announc.">
        <title>Revised genome sequence of the purple photosynthetic bacterium Blastochloris viridis.</title>
        <authorList>
            <person name="Liu L.N."/>
            <person name="Faulkner M."/>
            <person name="Liu X."/>
            <person name="Huang F."/>
            <person name="Darby A.C."/>
            <person name="Hall N."/>
        </authorList>
    </citation>
    <scope>NUCLEOTIDE SEQUENCE [LARGE SCALE GENOMIC DNA]</scope>
    <source>
        <strain evidence="5">ATCC 19567 / DSM 133 / F</strain>
    </source>
</reference>
<dbReference type="EMBL" id="LN907867">
    <property type="protein sequence ID" value="CUU41301.1"/>
    <property type="molecule type" value="Genomic_DNA"/>
</dbReference>
<dbReference type="Pfam" id="PF02737">
    <property type="entry name" value="3HCDH_N"/>
    <property type="match status" value="1"/>
</dbReference>
<evidence type="ECO:0000313" key="4">
    <source>
        <dbReference type="EMBL" id="CUU41301.1"/>
    </source>
</evidence>
<dbReference type="AlphaFoldDB" id="A0A0N7IU83"/>
<dbReference type="SUPFAM" id="SSF48179">
    <property type="entry name" value="6-phosphogluconate dehydrogenase C-terminal domain-like"/>
    <property type="match status" value="1"/>
</dbReference>
<proteinExistence type="predicted"/>
<dbReference type="PANTHER" id="PTHR48075:SF5">
    <property type="entry name" value="3-HYDROXYBUTYRYL-COA DEHYDROGENASE"/>
    <property type="match status" value="1"/>
</dbReference>
<dbReference type="GO" id="GO:0070403">
    <property type="term" value="F:NAD+ binding"/>
    <property type="evidence" value="ECO:0007669"/>
    <property type="project" value="InterPro"/>
</dbReference>
<evidence type="ECO:0000259" key="3">
    <source>
        <dbReference type="Pfam" id="PF02737"/>
    </source>
</evidence>
<dbReference type="SUPFAM" id="SSF51735">
    <property type="entry name" value="NAD(P)-binding Rossmann-fold domains"/>
    <property type="match status" value="1"/>
</dbReference>
<sequence length="384" mass="41115">MITRRLAIVGAGSIGTGIAINAAHHGVHVVLIDTSAAIAERAKRRAAEVFSRFVSNNGMKERERAAALSRIEPSTSIADVTRADVVIESVYESFAVKAAVFDEISRFAQPDALIATNTSGLRVSRLAAHVANPGRFLGLHFFSPAEINPVVELVSAERTTGETADLARALLQATRRVVLPCKDSPGFALNRFFCAYSNEAARLLGERVGTVGEIERAAEDAFDAAAGPFRVLNLIKPGINLDAIRNLAELGAFYAPAPKMVEIGETGGTFEVDRPLAPMDEVQYDTVIRRVRGATFLAVLQELDEEVADARVLDTGAKLAFKFSRPPCALMDSLGRRAVEALVAPFVARYGVAMPVSIALVGRLATDRTMVRDGATRVQGRSAS</sequence>
<dbReference type="RefSeq" id="WP_060832924.1">
    <property type="nucleotide sequence ID" value="NZ_AP014854.2"/>
</dbReference>
<dbReference type="STRING" id="1079.BVIR_845"/>
<dbReference type="EC" id="1.1.1.157" evidence="4"/>
<gene>
    <name evidence="4" type="primary">fadB2_1</name>
    <name evidence="4" type="ORF">BVIRIDIS_02900</name>
</gene>
<dbReference type="PANTHER" id="PTHR48075">
    <property type="entry name" value="3-HYDROXYACYL-COA DEHYDROGENASE FAMILY PROTEIN"/>
    <property type="match status" value="1"/>
</dbReference>
<dbReference type="Gene3D" id="3.40.50.720">
    <property type="entry name" value="NAD(P)-binding Rossmann-like Domain"/>
    <property type="match status" value="1"/>
</dbReference>
<evidence type="ECO:0000313" key="5">
    <source>
        <dbReference type="Proteomes" id="UP000065734"/>
    </source>
</evidence>
<dbReference type="InterPro" id="IPR008927">
    <property type="entry name" value="6-PGluconate_DH-like_C_sf"/>
</dbReference>
<name>A0A0N7IU83_BLAVI</name>
<dbReference type="GO" id="GO:0006635">
    <property type="term" value="P:fatty acid beta-oxidation"/>
    <property type="evidence" value="ECO:0007669"/>
    <property type="project" value="TreeGrafter"/>
</dbReference>
<dbReference type="KEGG" id="bvr:BVIR_845"/>
<dbReference type="GO" id="GO:0008691">
    <property type="term" value="F:3-hydroxybutyryl-CoA dehydrogenase activity"/>
    <property type="evidence" value="ECO:0007669"/>
    <property type="project" value="UniProtKB-EC"/>
</dbReference>
<dbReference type="InterPro" id="IPR036291">
    <property type="entry name" value="NAD(P)-bd_dom_sf"/>
</dbReference>